<name>A0A645I1N1_9ZZZZ</name>
<feature type="transmembrane region" description="Helical" evidence="1">
    <location>
        <begin position="6"/>
        <end position="28"/>
    </location>
</feature>
<evidence type="ECO:0000256" key="1">
    <source>
        <dbReference type="SAM" id="Phobius"/>
    </source>
</evidence>
<protein>
    <submittedName>
        <fullName evidence="2">Uncharacterized protein</fullName>
    </submittedName>
</protein>
<evidence type="ECO:0000313" key="2">
    <source>
        <dbReference type="EMBL" id="MPN42364.1"/>
    </source>
</evidence>
<proteinExistence type="predicted"/>
<gene>
    <name evidence="2" type="ORF">SDC9_189921</name>
</gene>
<keyword evidence="1" id="KW-1133">Transmembrane helix</keyword>
<keyword evidence="1" id="KW-0812">Transmembrane</keyword>
<organism evidence="2">
    <name type="scientific">bioreactor metagenome</name>
    <dbReference type="NCBI Taxonomy" id="1076179"/>
    <lineage>
        <taxon>unclassified sequences</taxon>
        <taxon>metagenomes</taxon>
        <taxon>ecological metagenomes</taxon>
    </lineage>
</organism>
<comment type="caution">
    <text evidence="2">The sequence shown here is derived from an EMBL/GenBank/DDBJ whole genome shotgun (WGS) entry which is preliminary data.</text>
</comment>
<accession>A0A645I1N1</accession>
<reference evidence="2" key="1">
    <citation type="submission" date="2019-08" db="EMBL/GenBank/DDBJ databases">
        <authorList>
            <person name="Kucharzyk K."/>
            <person name="Murdoch R.W."/>
            <person name="Higgins S."/>
            <person name="Loffler F."/>
        </authorList>
    </citation>
    <scope>NUCLEOTIDE SEQUENCE</scope>
</reference>
<keyword evidence="1" id="KW-0472">Membrane</keyword>
<dbReference type="EMBL" id="VSSQ01100069">
    <property type="protein sequence ID" value="MPN42364.1"/>
    <property type="molecule type" value="Genomic_DNA"/>
</dbReference>
<sequence>MFSYDLFYHVLNCFFIVKPGNITFYILFYRYRGQNFRLVIDLDQLSSDRYAVVADQFFVNRYIVFLQDGNNILLQLLADFMLLVITVHDIDCQKNIQNKKKTDQKPLKSGPFQKLHLPVFKKCHWLV</sequence>
<dbReference type="AlphaFoldDB" id="A0A645I1N1"/>